<dbReference type="InterPro" id="IPR011051">
    <property type="entry name" value="RmlC_Cupin_sf"/>
</dbReference>
<feature type="domain" description="Cupin type-2" evidence="1">
    <location>
        <begin position="104"/>
        <end position="175"/>
    </location>
</feature>
<gene>
    <name evidence="2" type="ORF">CKY39_20935</name>
</gene>
<dbReference type="InterPro" id="IPR014710">
    <property type="entry name" value="RmlC-like_jellyroll"/>
</dbReference>
<dbReference type="Pfam" id="PF07883">
    <property type="entry name" value="Cupin_2"/>
    <property type="match status" value="1"/>
</dbReference>
<dbReference type="PANTHER" id="PTHR38599:SF1">
    <property type="entry name" value="CUPIN DOMAIN PROTEIN (AFU_ORTHOLOGUE AFUA_3G13620)"/>
    <property type="match status" value="1"/>
</dbReference>
<evidence type="ECO:0000313" key="2">
    <source>
        <dbReference type="EMBL" id="ATA55409.1"/>
    </source>
</evidence>
<organism evidence="2 3">
    <name type="scientific">Variovorax boronicumulans</name>
    <dbReference type="NCBI Taxonomy" id="436515"/>
    <lineage>
        <taxon>Bacteria</taxon>
        <taxon>Pseudomonadati</taxon>
        <taxon>Pseudomonadota</taxon>
        <taxon>Betaproteobacteria</taxon>
        <taxon>Burkholderiales</taxon>
        <taxon>Comamonadaceae</taxon>
        <taxon>Variovorax</taxon>
    </lineage>
</organism>
<proteinExistence type="predicted"/>
<dbReference type="SUPFAM" id="SSF51182">
    <property type="entry name" value="RmlC-like cupins"/>
    <property type="match status" value="1"/>
</dbReference>
<dbReference type="InterPro" id="IPR013096">
    <property type="entry name" value="Cupin_2"/>
</dbReference>
<dbReference type="EMBL" id="CP023284">
    <property type="protein sequence ID" value="ATA55409.1"/>
    <property type="molecule type" value="Genomic_DNA"/>
</dbReference>
<evidence type="ECO:0000259" key="1">
    <source>
        <dbReference type="Pfam" id="PF07883"/>
    </source>
</evidence>
<evidence type="ECO:0000313" key="3">
    <source>
        <dbReference type="Proteomes" id="UP000217154"/>
    </source>
</evidence>
<dbReference type="AlphaFoldDB" id="A0A250DN47"/>
<protein>
    <submittedName>
        <fullName evidence="2">Cupin</fullName>
    </submittedName>
</protein>
<reference evidence="2 3" key="1">
    <citation type="submission" date="2017-09" db="EMBL/GenBank/DDBJ databases">
        <title>The diverse metabolic capabilities of V. boronicumulans make it an excellent choice for continued studies on novel biodegradation.</title>
        <authorList>
            <person name="Sun S."/>
        </authorList>
    </citation>
    <scope>NUCLEOTIDE SEQUENCE [LARGE SCALE GENOMIC DNA]</scope>
    <source>
        <strain evidence="2 3">J1</strain>
    </source>
</reference>
<accession>A0A250DN47</accession>
<dbReference type="Gene3D" id="2.60.120.10">
    <property type="entry name" value="Jelly Rolls"/>
    <property type="match status" value="1"/>
</dbReference>
<dbReference type="Proteomes" id="UP000217154">
    <property type="component" value="Chromosome"/>
</dbReference>
<dbReference type="KEGG" id="vbo:CKY39_20935"/>
<dbReference type="PANTHER" id="PTHR38599">
    <property type="entry name" value="CUPIN DOMAIN PROTEIN (AFU_ORTHOLOGUE AFUA_3G13620)"/>
    <property type="match status" value="1"/>
</dbReference>
<dbReference type="CDD" id="cd02234">
    <property type="entry name" value="cupin_BLR7677-like"/>
    <property type="match status" value="1"/>
</dbReference>
<name>A0A250DN47_9BURK</name>
<sequence length="188" mass="20109">MRRYGRRRRSCHEGRTLASHALHRRGPRGLSLVLAAGWALMPRTGQQEAVQWFADVCSSVARPMFASAPVPAGSEATARPATQVKVLSCEALPHVPGKSVTTVLVDFPPLAYSPAHRHPGSVTAIIVEGTIRSQLGGGPVGTFKSGETFFEPPNTLHMFAENPDPVKPAKLMAVFVTDTNCGPLLLPP</sequence>